<dbReference type="EnsemblMetazoa" id="CapteT204702">
    <property type="protein sequence ID" value="CapteP204702"/>
    <property type="gene ID" value="CapteG204702"/>
</dbReference>
<reference evidence="4" key="1">
    <citation type="submission" date="2012-12" db="EMBL/GenBank/DDBJ databases">
        <authorList>
            <person name="Hellsten U."/>
            <person name="Grimwood J."/>
            <person name="Chapman J.A."/>
            <person name="Shapiro H."/>
            <person name="Aerts A."/>
            <person name="Otillar R.P."/>
            <person name="Terry A.Y."/>
            <person name="Boore J.L."/>
            <person name="Simakov O."/>
            <person name="Marletaz F."/>
            <person name="Cho S.-J."/>
            <person name="Edsinger-Gonzales E."/>
            <person name="Havlak P."/>
            <person name="Kuo D.-H."/>
            <person name="Larsson T."/>
            <person name="Lv J."/>
            <person name="Arendt D."/>
            <person name="Savage R."/>
            <person name="Osoegawa K."/>
            <person name="de Jong P."/>
            <person name="Lindberg D.R."/>
            <person name="Seaver E.C."/>
            <person name="Weisblat D.A."/>
            <person name="Putnam N.H."/>
            <person name="Grigoriev I.V."/>
            <person name="Rokhsar D.S."/>
        </authorList>
    </citation>
    <scope>NUCLEOTIDE SEQUENCE</scope>
    <source>
        <strain evidence="4">I ESC-2004</strain>
    </source>
</reference>
<organism evidence="2">
    <name type="scientific">Capitella teleta</name>
    <name type="common">Polychaete worm</name>
    <dbReference type="NCBI Taxonomy" id="283909"/>
    <lineage>
        <taxon>Eukaryota</taxon>
        <taxon>Metazoa</taxon>
        <taxon>Spiralia</taxon>
        <taxon>Lophotrochozoa</taxon>
        <taxon>Annelida</taxon>
        <taxon>Polychaeta</taxon>
        <taxon>Sedentaria</taxon>
        <taxon>Scolecida</taxon>
        <taxon>Capitellidae</taxon>
        <taxon>Capitella</taxon>
    </lineage>
</organism>
<dbReference type="EMBL" id="AMQN01000809">
    <property type="status" value="NOT_ANNOTATED_CDS"/>
    <property type="molecule type" value="Genomic_DNA"/>
</dbReference>
<evidence type="ECO:0000256" key="1">
    <source>
        <dbReference type="SAM" id="Coils"/>
    </source>
</evidence>
<reference evidence="2 4" key="2">
    <citation type="journal article" date="2013" name="Nature">
        <title>Insights into bilaterian evolution from three spiralian genomes.</title>
        <authorList>
            <person name="Simakov O."/>
            <person name="Marletaz F."/>
            <person name="Cho S.J."/>
            <person name="Edsinger-Gonzales E."/>
            <person name="Havlak P."/>
            <person name="Hellsten U."/>
            <person name="Kuo D.H."/>
            <person name="Larsson T."/>
            <person name="Lv J."/>
            <person name="Arendt D."/>
            <person name="Savage R."/>
            <person name="Osoegawa K."/>
            <person name="de Jong P."/>
            <person name="Grimwood J."/>
            <person name="Chapman J.A."/>
            <person name="Shapiro H."/>
            <person name="Aerts A."/>
            <person name="Otillar R.P."/>
            <person name="Terry A.Y."/>
            <person name="Boore J.L."/>
            <person name="Grigoriev I.V."/>
            <person name="Lindberg D.R."/>
            <person name="Seaver E.C."/>
            <person name="Weisblat D.A."/>
            <person name="Putnam N.H."/>
            <person name="Rokhsar D.S."/>
        </authorList>
    </citation>
    <scope>NUCLEOTIDE SEQUENCE</scope>
    <source>
        <strain evidence="2 4">I ESC-2004</strain>
    </source>
</reference>
<name>R7V0Y2_CAPTE</name>
<evidence type="ECO:0000313" key="4">
    <source>
        <dbReference type="Proteomes" id="UP000014760"/>
    </source>
</evidence>
<sequence length="239" mass="27385">MAQRLLNVPISVIAPFCARVIRPASLSTAGVPGTHGSNVGQSNRVPAYEVVMLRGELRERDQRIHQIEEKLQSVESDTDSLEQNTRRNSEDCWYNYTEKKKTDKDPTEKVMELVNSTLDAPLDITAVDAIHRVGKPRAILAKLATYRSRKRIVDLRPQTKTLPDVFRNEDLTKKREDLLYKARVLRRAGKIQGAWSAVGNMLIHDLQGKIHKSDENFRRIEDDLMRYDWCDVNSAYDIV</sequence>
<dbReference type="HOGENOM" id="CLU_1162099_0_0_1"/>
<dbReference type="Proteomes" id="UP000014760">
    <property type="component" value="Unassembled WGS sequence"/>
</dbReference>
<keyword evidence="4" id="KW-1185">Reference proteome</keyword>
<dbReference type="AlphaFoldDB" id="R7V0Y2"/>
<reference evidence="3" key="3">
    <citation type="submission" date="2015-06" db="UniProtKB">
        <authorList>
            <consortium name="EnsemblMetazoa"/>
        </authorList>
    </citation>
    <scope>IDENTIFICATION</scope>
</reference>
<proteinExistence type="predicted"/>
<gene>
    <name evidence="2" type="ORF">CAPTEDRAFT_204702</name>
</gene>
<accession>R7V0Y2</accession>
<dbReference type="OrthoDB" id="7490514at2759"/>
<evidence type="ECO:0000313" key="2">
    <source>
        <dbReference type="EMBL" id="ELU12157.1"/>
    </source>
</evidence>
<protein>
    <submittedName>
        <fullName evidence="2 3">Uncharacterized protein</fullName>
    </submittedName>
</protein>
<evidence type="ECO:0000313" key="3">
    <source>
        <dbReference type="EnsemblMetazoa" id="CapteP204702"/>
    </source>
</evidence>
<keyword evidence="1" id="KW-0175">Coiled coil</keyword>
<dbReference type="EMBL" id="KB296161">
    <property type="protein sequence ID" value="ELU12157.1"/>
    <property type="molecule type" value="Genomic_DNA"/>
</dbReference>
<feature type="coiled-coil region" evidence="1">
    <location>
        <begin position="57"/>
        <end position="84"/>
    </location>
</feature>